<protein>
    <recommendedName>
        <fullName evidence="4">Arylamine N-acetyltransferase</fullName>
    </recommendedName>
</protein>
<dbReference type="Gene3D" id="3.30.2140.20">
    <property type="match status" value="1"/>
</dbReference>
<sequence>MTVQAQQFEDGGSTLQHTPLRSAYSPSQILSYLQRISFPLSLSFPRSAQALTLLHRLQITTVPYENLSLHYNPRHINEIDPQALYQKFVGPPNRGRGGYCFETAVFWLNILRGLGFTAYHCQASIRLRDGPIPRGDFVGPRHVVTVVEFGNERWVTDVGFGGDGMTAPLPLLPNIEDEREHPIHKNLGSQEVRITRGLYPGAVSGGEGNRVWFYEYRNRPGDEWSQYYAFGDREASCWDLECANYWVSSHPESFQRKQILVVKFLRDSCEDTWKEGLREAADKRESGPIVVPEVETGGKIMLADGTVKRNLGGKTEIVKICRTEEERIQALGEYFGITLTDSEKEGITGFETALL</sequence>
<evidence type="ECO:0000313" key="3">
    <source>
        <dbReference type="Proteomes" id="UP001583177"/>
    </source>
</evidence>
<evidence type="ECO:0000256" key="1">
    <source>
        <dbReference type="ARBA" id="ARBA00006547"/>
    </source>
</evidence>
<comment type="similarity">
    <text evidence="1">Belongs to the arylamine N-acetyltransferase family.</text>
</comment>
<proteinExistence type="inferred from homology"/>
<accession>A0ABR3VY27</accession>
<evidence type="ECO:0008006" key="4">
    <source>
        <dbReference type="Google" id="ProtNLM"/>
    </source>
</evidence>
<dbReference type="PANTHER" id="PTHR11786">
    <property type="entry name" value="N-HYDROXYARYLAMINE O-ACETYLTRANSFERASE"/>
    <property type="match status" value="1"/>
</dbReference>
<dbReference type="InterPro" id="IPR038765">
    <property type="entry name" value="Papain-like_cys_pep_sf"/>
</dbReference>
<evidence type="ECO:0000313" key="2">
    <source>
        <dbReference type="EMBL" id="KAL1848014.1"/>
    </source>
</evidence>
<name>A0ABR3VY27_9PEZI</name>
<dbReference type="EMBL" id="JAWRVE010000227">
    <property type="protein sequence ID" value="KAL1848014.1"/>
    <property type="molecule type" value="Genomic_DNA"/>
</dbReference>
<reference evidence="2 3" key="1">
    <citation type="journal article" date="2024" name="IMA Fungus">
        <title>IMA Genome - F19 : A genome assembly and annotation guide to empower mycologists, including annotated draft genome sequences of Ceratocystis pirilliformis, Diaporthe australafricana, Fusarium ophioides, Paecilomyces lecythidis, and Sporothrix stenoceras.</title>
        <authorList>
            <person name="Aylward J."/>
            <person name="Wilson A.M."/>
            <person name="Visagie C.M."/>
            <person name="Spraker J."/>
            <person name="Barnes I."/>
            <person name="Buitendag C."/>
            <person name="Ceriani C."/>
            <person name="Del Mar Angel L."/>
            <person name="du Plessis D."/>
            <person name="Fuchs T."/>
            <person name="Gasser K."/>
            <person name="Kramer D."/>
            <person name="Li W."/>
            <person name="Munsamy K."/>
            <person name="Piso A."/>
            <person name="Price J.L."/>
            <person name="Sonnekus B."/>
            <person name="Thomas C."/>
            <person name="van der Nest A."/>
            <person name="van Dijk A."/>
            <person name="van Heerden A."/>
            <person name="van Vuuren N."/>
            <person name="Yilmaz N."/>
            <person name="Duong T.A."/>
            <person name="van der Merwe N.A."/>
            <person name="Wingfield M.J."/>
            <person name="Wingfield B.D."/>
        </authorList>
    </citation>
    <scope>NUCLEOTIDE SEQUENCE [LARGE SCALE GENOMIC DNA]</scope>
    <source>
        <strain evidence="2 3">CMW 18300</strain>
    </source>
</reference>
<dbReference type="Proteomes" id="UP001583177">
    <property type="component" value="Unassembled WGS sequence"/>
</dbReference>
<keyword evidence="3" id="KW-1185">Reference proteome</keyword>
<organism evidence="2 3">
    <name type="scientific">Diaporthe australafricana</name>
    <dbReference type="NCBI Taxonomy" id="127596"/>
    <lineage>
        <taxon>Eukaryota</taxon>
        <taxon>Fungi</taxon>
        <taxon>Dikarya</taxon>
        <taxon>Ascomycota</taxon>
        <taxon>Pezizomycotina</taxon>
        <taxon>Sordariomycetes</taxon>
        <taxon>Sordariomycetidae</taxon>
        <taxon>Diaporthales</taxon>
        <taxon>Diaporthaceae</taxon>
        <taxon>Diaporthe</taxon>
    </lineage>
</organism>
<comment type="caution">
    <text evidence="2">The sequence shown here is derived from an EMBL/GenBank/DDBJ whole genome shotgun (WGS) entry which is preliminary data.</text>
</comment>
<dbReference type="InterPro" id="IPR001447">
    <property type="entry name" value="Arylamine_N-AcTrfase"/>
</dbReference>
<dbReference type="Pfam" id="PF00797">
    <property type="entry name" value="Acetyltransf_2"/>
    <property type="match status" value="1"/>
</dbReference>
<dbReference type="SUPFAM" id="SSF54001">
    <property type="entry name" value="Cysteine proteinases"/>
    <property type="match status" value="1"/>
</dbReference>
<gene>
    <name evidence="2" type="ORF">Daus18300_013736</name>
</gene>
<dbReference type="InterPro" id="IPR053710">
    <property type="entry name" value="Arylamine_NAT_domain_sf"/>
</dbReference>
<dbReference type="PANTHER" id="PTHR11786:SF0">
    <property type="entry name" value="ARYLAMINE N-ACETYLTRANSFERASE 4-RELATED"/>
    <property type="match status" value="1"/>
</dbReference>